<accession>A0A3L6QUJ0</accession>
<keyword evidence="2" id="KW-1185">Reference proteome</keyword>
<dbReference type="EMBL" id="PQIB02000011">
    <property type="protein sequence ID" value="RLM87520.1"/>
    <property type="molecule type" value="Genomic_DNA"/>
</dbReference>
<proteinExistence type="predicted"/>
<evidence type="ECO:0000313" key="1">
    <source>
        <dbReference type="EMBL" id="RLM87520.1"/>
    </source>
</evidence>
<organism evidence="1 2">
    <name type="scientific">Panicum miliaceum</name>
    <name type="common">Proso millet</name>
    <name type="synonym">Broomcorn millet</name>
    <dbReference type="NCBI Taxonomy" id="4540"/>
    <lineage>
        <taxon>Eukaryota</taxon>
        <taxon>Viridiplantae</taxon>
        <taxon>Streptophyta</taxon>
        <taxon>Embryophyta</taxon>
        <taxon>Tracheophyta</taxon>
        <taxon>Spermatophyta</taxon>
        <taxon>Magnoliopsida</taxon>
        <taxon>Liliopsida</taxon>
        <taxon>Poales</taxon>
        <taxon>Poaceae</taxon>
        <taxon>PACMAD clade</taxon>
        <taxon>Panicoideae</taxon>
        <taxon>Panicodae</taxon>
        <taxon>Paniceae</taxon>
        <taxon>Panicinae</taxon>
        <taxon>Panicum</taxon>
        <taxon>Panicum sect. Panicum</taxon>
    </lineage>
</organism>
<protein>
    <recommendedName>
        <fullName evidence="3">FBD domain-containing protein</fullName>
    </recommendedName>
</protein>
<dbReference type="AlphaFoldDB" id="A0A3L6QUJ0"/>
<dbReference type="Proteomes" id="UP000275267">
    <property type="component" value="Unassembled WGS sequence"/>
</dbReference>
<gene>
    <name evidence="1" type="ORF">C2845_PM04G01430</name>
</gene>
<name>A0A3L6QUJ0_PANMI</name>
<evidence type="ECO:0008006" key="3">
    <source>
        <dbReference type="Google" id="ProtNLM"/>
    </source>
</evidence>
<comment type="caution">
    <text evidence="1">The sequence shown here is derived from an EMBL/GenBank/DDBJ whole genome shotgun (WGS) entry which is preliminary data.</text>
</comment>
<dbReference type="OrthoDB" id="689532at2759"/>
<evidence type="ECO:0000313" key="2">
    <source>
        <dbReference type="Proteomes" id="UP000275267"/>
    </source>
</evidence>
<reference evidence="2" key="1">
    <citation type="journal article" date="2019" name="Nat. Commun.">
        <title>The genome of broomcorn millet.</title>
        <authorList>
            <person name="Zou C."/>
            <person name="Miki D."/>
            <person name="Li D."/>
            <person name="Tang Q."/>
            <person name="Xiao L."/>
            <person name="Rajput S."/>
            <person name="Deng P."/>
            <person name="Jia W."/>
            <person name="Huang R."/>
            <person name="Zhang M."/>
            <person name="Sun Y."/>
            <person name="Hu J."/>
            <person name="Fu X."/>
            <person name="Schnable P.S."/>
            <person name="Li F."/>
            <person name="Zhang H."/>
            <person name="Feng B."/>
            <person name="Zhu X."/>
            <person name="Liu R."/>
            <person name="Schnable J.C."/>
            <person name="Zhu J.-K."/>
            <person name="Zhang H."/>
        </authorList>
    </citation>
    <scope>NUCLEOTIDE SEQUENCE [LARGE SCALE GENOMIC DNA]</scope>
</reference>
<sequence>MKHLQSVCPILFLVYGFSPNDAFREFLRCFKAIQVLCLTLVYLEDIDNLPYLMEDMKILPDVAFLDLATKLENQEVEITELRGSEHEVTFVKQLFSWATVLRKMTVTFKSLVTESIANELCLVLRSFSRPEISLEFYMTIKVLYAPED</sequence>
<dbReference type="STRING" id="4540.A0A3L6QUJ0"/>